<dbReference type="EMBL" id="AFBI03000050">
    <property type="protein sequence ID" value="EJW02951.1"/>
    <property type="molecule type" value="Genomic_DNA"/>
</dbReference>
<dbReference type="InParanoid" id="J9D569"/>
<keyword evidence="2" id="KW-1185">Reference proteome</keyword>
<accession>J9D569</accession>
<dbReference type="HOGENOM" id="CLU_2038036_0_0_1"/>
<evidence type="ECO:0000313" key="1">
    <source>
        <dbReference type="EMBL" id="EJW02951.1"/>
    </source>
</evidence>
<reference evidence="2" key="2">
    <citation type="submission" date="2015-07" db="EMBL/GenBank/DDBJ databases">
        <title>Contrasting host-pathogen interactions and genome evolution in two generalist and specialist microsporidian pathogens of mosquitoes.</title>
        <authorList>
            <consortium name="The Broad Institute Genomics Platform"/>
            <consortium name="The Broad Institute Genome Sequencing Center for Infectious Disease"/>
            <person name="Cuomo C.A."/>
            <person name="Sanscrainte N.D."/>
            <person name="Goldberg J.M."/>
            <person name="Heiman D."/>
            <person name="Young S."/>
            <person name="Zeng Q."/>
            <person name="Becnel J.J."/>
            <person name="Birren B.W."/>
        </authorList>
    </citation>
    <scope>NUCLEOTIDE SEQUENCE [LARGE SCALE GENOMIC DNA]</scope>
    <source>
        <strain evidence="2">USNM 41457</strain>
    </source>
</reference>
<dbReference type="Proteomes" id="UP000003163">
    <property type="component" value="Unassembled WGS sequence"/>
</dbReference>
<protein>
    <submittedName>
        <fullName evidence="1">Uncharacterized protein</fullName>
    </submittedName>
</protein>
<evidence type="ECO:0000313" key="2">
    <source>
        <dbReference type="Proteomes" id="UP000003163"/>
    </source>
</evidence>
<sequence length="121" mass="14362">MISFSLVFNYLDKFSKLINNIFEIYKNCSESHLKNMFLLLLTFYFGNFIKMSDDSGLDVDFSMENSYYNNLLESNSSNTQAILDYHEMFESSDQEFNNLVNNIDWSKRKCGFPSKYLRQFV</sequence>
<gene>
    <name evidence="1" type="ORF">EDEG_02663</name>
</gene>
<organism evidence="1 2">
    <name type="scientific">Edhazardia aedis (strain USNM 41457)</name>
    <name type="common">Microsporidian parasite</name>
    <dbReference type="NCBI Taxonomy" id="1003232"/>
    <lineage>
        <taxon>Eukaryota</taxon>
        <taxon>Fungi</taxon>
        <taxon>Fungi incertae sedis</taxon>
        <taxon>Microsporidia</taxon>
        <taxon>Edhazardia</taxon>
    </lineage>
</organism>
<proteinExistence type="predicted"/>
<dbReference type="AlphaFoldDB" id="J9D569"/>
<reference evidence="1 2" key="1">
    <citation type="submission" date="2011-08" db="EMBL/GenBank/DDBJ databases">
        <authorList>
            <person name="Liu Z.J."/>
            <person name="Shi F.L."/>
            <person name="Lu J.Q."/>
            <person name="Li M."/>
            <person name="Wang Z.L."/>
        </authorList>
    </citation>
    <scope>NUCLEOTIDE SEQUENCE [LARGE SCALE GENOMIC DNA]</scope>
    <source>
        <strain evidence="1 2">USNM 41457</strain>
    </source>
</reference>
<name>J9D569_EDHAE</name>
<dbReference type="VEuPathDB" id="MicrosporidiaDB:EDEG_02663"/>
<comment type="caution">
    <text evidence="1">The sequence shown here is derived from an EMBL/GenBank/DDBJ whole genome shotgun (WGS) entry which is preliminary data.</text>
</comment>